<keyword evidence="2" id="KW-0012">Acyltransferase</keyword>
<name>A0A9D2B8F1_9FIRM</name>
<dbReference type="InterPro" id="IPR016181">
    <property type="entry name" value="Acyl_CoA_acyltransferase"/>
</dbReference>
<evidence type="ECO:0000313" key="5">
    <source>
        <dbReference type="Proteomes" id="UP000886721"/>
    </source>
</evidence>
<comment type="caution">
    <text evidence="4">The sequence shown here is derived from an EMBL/GenBank/DDBJ whole genome shotgun (WGS) entry which is preliminary data.</text>
</comment>
<dbReference type="InterPro" id="IPR050832">
    <property type="entry name" value="Bact_Acetyltransf"/>
</dbReference>
<evidence type="ECO:0000256" key="2">
    <source>
        <dbReference type="ARBA" id="ARBA00023315"/>
    </source>
</evidence>
<dbReference type="CDD" id="cd04301">
    <property type="entry name" value="NAT_SF"/>
    <property type="match status" value="1"/>
</dbReference>
<dbReference type="EMBL" id="DXEM01000006">
    <property type="protein sequence ID" value="HIX66881.1"/>
    <property type="molecule type" value="Genomic_DNA"/>
</dbReference>
<organism evidence="4 5">
    <name type="scientific">Candidatus Anaerostipes excrementavium</name>
    <dbReference type="NCBI Taxonomy" id="2838463"/>
    <lineage>
        <taxon>Bacteria</taxon>
        <taxon>Bacillati</taxon>
        <taxon>Bacillota</taxon>
        <taxon>Clostridia</taxon>
        <taxon>Lachnospirales</taxon>
        <taxon>Lachnospiraceae</taxon>
        <taxon>Anaerostipes</taxon>
    </lineage>
</organism>
<dbReference type="Pfam" id="PF00583">
    <property type="entry name" value="Acetyltransf_1"/>
    <property type="match status" value="1"/>
</dbReference>
<dbReference type="GO" id="GO:0016747">
    <property type="term" value="F:acyltransferase activity, transferring groups other than amino-acyl groups"/>
    <property type="evidence" value="ECO:0007669"/>
    <property type="project" value="InterPro"/>
</dbReference>
<evidence type="ECO:0000313" key="4">
    <source>
        <dbReference type="EMBL" id="HIX66881.1"/>
    </source>
</evidence>
<dbReference type="PANTHER" id="PTHR43877">
    <property type="entry name" value="AMINOALKYLPHOSPHONATE N-ACETYLTRANSFERASE-RELATED-RELATED"/>
    <property type="match status" value="1"/>
</dbReference>
<dbReference type="Proteomes" id="UP000886721">
    <property type="component" value="Unassembled WGS sequence"/>
</dbReference>
<gene>
    <name evidence="4" type="ORF">H9735_01995</name>
</gene>
<evidence type="ECO:0000259" key="3">
    <source>
        <dbReference type="PROSITE" id="PS51186"/>
    </source>
</evidence>
<dbReference type="SUPFAM" id="SSF55729">
    <property type="entry name" value="Acyl-CoA N-acyltransferases (Nat)"/>
    <property type="match status" value="1"/>
</dbReference>
<accession>A0A9D2B8F1</accession>
<reference evidence="4" key="2">
    <citation type="submission" date="2021-04" db="EMBL/GenBank/DDBJ databases">
        <authorList>
            <person name="Gilroy R."/>
        </authorList>
    </citation>
    <scope>NUCLEOTIDE SEQUENCE</scope>
    <source>
        <strain evidence="4">CHK191-13928</strain>
    </source>
</reference>
<feature type="domain" description="N-acetyltransferase" evidence="3">
    <location>
        <begin position="3"/>
        <end position="158"/>
    </location>
</feature>
<sequence>MKAEIRKAAAEDLDLLLKWRMEVLREVFSIPKDQSIEDLEKENRQYYQKTLQTGEHIACFAFIDEQIVGCGGVCFYQEMPSPDNPTGTCAYFMNIYTRPLYRKRGVGEAIITWLMEQAMQRGASKLYLETSEAGEKLYQKMGFLPMQGMLKLPNRKIK</sequence>
<dbReference type="Gene3D" id="3.40.630.30">
    <property type="match status" value="1"/>
</dbReference>
<dbReference type="AlphaFoldDB" id="A0A9D2B8F1"/>
<dbReference type="InterPro" id="IPR000182">
    <property type="entry name" value="GNAT_dom"/>
</dbReference>
<keyword evidence="1" id="KW-0808">Transferase</keyword>
<evidence type="ECO:0000256" key="1">
    <source>
        <dbReference type="ARBA" id="ARBA00022679"/>
    </source>
</evidence>
<protein>
    <submittedName>
        <fullName evidence="4">GNAT family N-acetyltransferase</fullName>
    </submittedName>
</protein>
<proteinExistence type="predicted"/>
<reference evidence="4" key="1">
    <citation type="journal article" date="2021" name="PeerJ">
        <title>Extensive microbial diversity within the chicken gut microbiome revealed by metagenomics and culture.</title>
        <authorList>
            <person name="Gilroy R."/>
            <person name="Ravi A."/>
            <person name="Getino M."/>
            <person name="Pursley I."/>
            <person name="Horton D.L."/>
            <person name="Alikhan N.F."/>
            <person name="Baker D."/>
            <person name="Gharbi K."/>
            <person name="Hall N."/>
            <person name="Watson M."/>
            <person name="Adriaenssens E.M."/>
            <person name="Foster-Nyarko E."/>
            <person name="Jarju S."/>
            <person name="Secka A."/>
            <person name="Antonio M."/>
            <person name="Oren A."/>
            <person name="Chaudhuri R.R."/>
            <person name="La Ragione R."/>
            <person name="Hildebrand F."/>
            <person name="Pallen M.J."/>
        </authorList>
    </citation>
    <scope>NUCLEOTIDE SEQUENCE</scope>
    <source>
        <strain evidence="4">CHK191-13928</strain>
    </source>
</reference>
<dbReference type="PROSITE" id="PS51186">
    <property type="entry name" value="GNAT"/>
    <property type="match status" value="1"/>
</dbReference>